<accession>A0A3B0T428</accession>
<gene>
    <name evidence="3" type="ORF">MNBD_ACTINO02-3212</name>
</gene>
<sequence>HDLLTGGREGLAELGDSPVDPETIRRLACDASIVRMVLDPDSMPIDVGRKTRTIPPALRRALEHRDGGCVWKGCTATEQARLLGILGTMPQTSPRRGAEKFPHPTPDRLTGNGTENCESDRRRATDGHASDESRCPRAVSPRCPAGVAANRVRPMAKRWISWELQ</sequence>
<name>A0A3B0T428_9ZZZZ</name>
<feature type="domain" description="DUF222" evidence="2">
    <location>
        <begin position="8"/>
        <end position="66"/>
    </location>
</feature>
<feature type="compositionally biased region" description="Basic and acidic residues" evidence="1">
    <location>
        <begin position="96"/>
        <end position="106"/>
    </location>
</feature>
<dbReference type="Pfam" id="PF02720">
    <property type="entry name" value="DUF222"/>
    <property type="match status" value="1"/>
</dbReference>
<evidence type="ECO:0000256" key="1">
    <source>
        <dbReference type="SAM" id="MobiDB-lite"/>
    </source>
</evidence>
<proteinExistence type="predicted"/>
<feature type="compositionally biased region" description="Basic and acidic residues" evidence="1">
    <location>
        <begin position="118"/>
        <end position="135"/>
    </location>
</feature>
<dbReference type="EMBL" id="UOEK01000438">
    <property type="protein sequence ID" value="VAW08087.1"/>
    <property type="molecule type" value="Genomic_DNA"/>
</dbReference>
<reference evidence="3" key="1">
    <citation type="submission" date="2018-06" db="EMBL/GenBank/DDBJ databases">
        <authorList>
            <person name="Zhirakovskaya E."/>
        </authorList>
    </citation>
    <scope>NUCLEOTIDE SEQUENCE</scope>
</reference>
<organism evidence="3">
    <name type="scientific">hydrothermal vent metagenome</name>
    <dbReference type="NCBI Taxonomy" id="652676"/>
    <lineage>
        <taxon>unclassified sequences</taxon>
        <taxon>metagenomes</taxon>
        <taxon>ecological metagenomes</taxon>
    </lineage>
</organism>
<evidence type="ECO:0000313" key="3">
    <source>
        <dbReference type="EMBL" id="VAW08087.1"/>
    </source>
</evidence>
<feature type="non-terminal residue" evidence="3">
    <location>
        <position position="1"/>
    </location>
</feature>
<evidence type="ECO:0000259" key="2">
    <source>
        <dbReference type="Pfam" id="PF02720"/>
    </source>
</evidence>
<dbReference type="InterPro" id="IPR003870">
    <property type="entry name" value="DUF222"/>
</dbReference>
<dbReference type="AlphaFoldDB" id="A0A3B0T428"/>
<protein>
    <recommendedName>
        <fullName evidence="2">DUF222 domain-containing protein</fullName>
    </recommendedName>
</protein>
<feature type="region of interest" description="Disordered" evidence="1">
    <location>
        <begin position="89"/>
        <end position="142"/>
    </location>
</feature>